<feature type="region of interest" description="Disordered" evidence="2">
    <location>
        <begin position="216"/>
        <end position="242"/>
    </location>
</feature>
<proteinExistence type="predicted"/>
<dbReference type="AlphaFoldDB" id="A0A812UW78"/>
<keyword evidence="1" id="KW-0175">Coiled coil</keyword>
<feature type="region of interest" description="Disordered" evidence="2">
    <location>
        <begin position="162"/>
        <end position="182"/>
    </location>
</feature>
<sequence>MDLRNVGSMAVAVKTLPVAPFAEKESWNWRSKRSQQNTTPWVGKTVFKIKDPNRKLRFSDKVRVYQVPMDKCIKLIRKPRQFSVCYLDERSCPKSSKDDREYAKNVALELANVVQASLRGESVDCDYECEDETSLTCECCENFGRAAELACPRVSRPYGLAGVSEEAEEEPAPEVEHPDPEVEAAAKAVEDKVHIRELPNKAAKFDRPSEIAIRDATEAPRLEDQDCEWDPDAPESWPDTKGEGEGIAAKMTKHDPTRTFLAASRESIYQSAATELGINITELCSADLRKWVKLRKKHGFHGSADKFDNVDEYALKSLKAGRSRRMCCVDDCLVNAYLPSAGRSWEQRTLGYGSRAGNRGDANSLARLTFFTASADDMVAANLIAQHKDPLFAIEWLGTFLNTSDFIKVCTSTFTGDVAIPDPKERDLTEWVQTLLSNQLPHAERFVQEKEKDKERARAAQPKTATAPYRAEKGRGKGQSSSRYWDDRSWSDNYWGRGKAKSQPVASWLFPYKHAHDLSKCIHLLFSVGKAKPQPDAMAEVEELAEHLRSAVKRLSKSHAREIEDAKKVECLTEKVASWQSEHAAALERIASLEAKGNEDLRSLAYWKSEHAKAVAEARDASQAAEREKAAMLRRHCLSIQDLRREQARLNDQAVPLGQRRRAAAVPLSSLRGPGAPQFGGTAASVISQVWLWGFGLKVSKIINLSPES</sequence>
<feature type="region of interest" description="Disordered" evidence="2">
    <location>
        <begin position="448"/>
        <end position="482"/>
    </location>
</feature>
<name>A0A812UW78_9DINO</name>
<evidence type="ECO:0000256" key="1">
    <source>
        <dbReference type="SAM" id="Coils"/>
    </source>
</evidence>
<dbReference type="EMBL" id="CAJNDS010002758">
    <property type="protein sequence ID" value="CAE7587446.1"/>
    <property type="molecule type" value="Genomic_DNA"/>
</dbReference>
<evidence type="ECO:0000313" key="3">
    <source>
        <dbReference type="EMBL" id="CAE7587446.1"/>
    </source>
</evidence>
<organism evidence="3 4">
    <name type="scientific">Symbiodinium natans</name>
    <dbReference type="NCBI Taxonomy" id="878477"/>
    <lineage>
        <taxon>Eukaryota</taxon>
        <taxon>Sar</taxon>
        <taxon>Alveolata</taxon>
        <taxon>Dinophyceae</taxon>
        <taxon>Suessiales</taxon>
        <taxon>Symbiodiniaceae</taxon>
        <taxon>Symbiodinium</taxon>
    </lineage>
</organism>
<accession>A0A812UW78</accession>
<protein>
    <submittedName>
        <fullName evidence="3">Uncharacterized protein</fullName>
    </submittedName>
</protein>
<evidence type="ECO:0000256" key="2">
    <source>
        <dbReference type="SAM" id="MobiDB-lite"/>
    </source>
</evidence>
<reference evidence="3" key="1">
    <citation type="submission" date="2021-02" db="EMBL/GenBank/DDBJ databases">
        <authorList>
            <person name="Dougan E. K."/>
            <person name="Rhodes N."/>
            <person name="Thang M."/>
            <person name="Chan C."/>
        </authorList>
    </citation>
    <scope>NUCLEOTIDE SEQUENCE</scope>
</reference>
<comment type="caution">
    <text evidence="3">The sequence shown here is derived from an EMBL/GenBank/DDBJ whole genome shotgun (WGS) entry which is preliminary data.</text>
</comment>
<dbReference type="Proteomes" id="UP000604046">
    <property type="component" value="Unassembled WGS sequence"/>
</dbReference>
<feature type="coiled-coil region" evidence="1">
    <location>
        <begin position="538"/>
        <end position="635"/>
    </location>
</feature>
<evidence type="ECO:0000313" key="4">
    <source>
        <dbReference type="Proteomes" id="UP000604046"/>
    </source>
</evidence>
<keyword evidence="4" id="KW-1185">Reference proteome</keyword>
<gene>
    <name evidence="3" type="ORF">SNAT2548_LOCUS33483</name>
</gene>
<feature type="compositionally biased region" description="Basic and acidic residues" evidence="2">
    <location>
        <begin position="448"/>
        <end position="458"/>
    </location>
</feature>